<proteinExistence type="predicted"/>
<dbReference type="HOGENOM" id="CLU_792125_0_0_9"/>
<dbReference type="STRING" id="86416.Clopa_0145"/>
<dbReference type="KEGG" id="cpas:Clopa_0145"/>
<evidence type="ECO:0000313" key="2">
    <source>
        <dbReference type="Proteomes" id="UP000013523"/>
    </source>
</evidence>
<dbReference type="Proteomes" id="UP000013523">
    <property type="component" value="Chromosome"/>
</dbReference>
<evidence type="ECO:0008006" key="3">
    <source>
        <dbReference type="Google" id="ProtNLM"/>
    </source>
</evidence>
<organism evidence="1 2">
    <name type="scientific">Clostridium pasteurianum BC1</name>
    <dbReference type="NCBI Taxonomy" id="86416"/>
    <lineage>
        <taxon>Bacteria</taxon>
        <taxon>Bacillati</taxon>
        <taxon>Bacillota</taxon>
        <taxon>Clostridia</taxon>
        <taxon>Eubacteriales</taxon>
        <taxon>Clostridiaceae</taxon>
        <taxon>Clostridium</taxon>
    </lineage>
</organism>
<dbReference type="OrthoDB" id="7054911at2"/>
<sequence>MIKNGTTYILGAGFNQCVKNINGLKPPLSTNFFNNILKNKKSNISEEKTQLVYDYIYKYWKKSKKSLLYGDFDLEECFTLLQLQLLEASNNNDQELITNLLKINSTLKFIFIESLCEFESFSNSSNLMLSFASLIYSREPNILTFNYDCNLETAIETVSSNKWNSFLSYGVKFDKIQRIKNNGITYIKKEDFYNMSNSSLYNWNILKLHGSLNWFKCIPASEYTLFKNYRNDVNCKKAQFILADTNRYFNEHTDNNLIVDPLIIPPVLYKDYSQDIISTLWDGAKEILSCCKTLIVIGYSFPPTDFGIKKLLLEAFEFNRLDNLIIVDPNTSVINTVKQLTHYNKPALVCNDLSEFLDNTQVMSI</sequence>
<accession>R4K0A7</accession>
<gene>
    <name evidence="1" type="ORF">Clopa_0145</name>
</gene>
<protein>
    <recommendedName>
        <fullName evidence="3">SIR2-like domain-containing protein</fullName>
    </recommendedName>
</protein>
<dbReference type="AlphaFoldDB" id="R4K0A7"/>
<name>R4K0A7_CLOPA</name>
<dbReference type="RefSeq" id="WP_015613553.1">
    <property type="nucleotide sequence ID" value="NC_021182.1"/>
</dbReference>
<dbReference type="PATRIC" id="fig|86416.3.peg.123"/>
<dbReference type="EMBL" id="CP003261">
    <property type="protein sequence ID" value="AGK95226.1"/>
    <property type="molecule type" value="Genomic_DNA"/>
</dbReference>
<reference evidence="1 2" key="1">
    <citation type="submission" date="2012-01" db="EMBL/GenBank/DDBJ databases">
        <title>Complete sequence of chromosome of Clostridium pasteurianum BC1.</title>
        <authorList>
            <consortium name="US DOE Joint Genome Institute"/>
            <person name="Lucas S."/>
            <person name="Han J."/>
            <person name="Lapidus A."/>
            <person name="Cheng J.-F."/>
            <person name="Goodwin L."/>
            <person name="Pitluck S."/>
            <person name="Peters L."/>
            <person name="Mikhailova N."/>
            <person name="Teshima H."/>
            <person name="Detter J.C."/>
            <person name="Han C."/>
            <person name="Tapia R."/>
            <person name="Land M."/>
            <person name="Hauser L."/>
            <person name="Kyrpides N."/>
            <person name="Ivanova N."/>
            <person name="Pagani I."/>
            <person name="Dunn J."/>
            <person name="Taghavi S."/>
            <person name="Francis A."/>
            <person name="van der Lelie D."/>
            <person name="Woyke T."/>
        </authorList>
    </citation>
    <scope>NUCLEOTIDE SEQUENCE [LARGE SCALE GENOMIC DNA]</scope>
    <source>
        <strain evidence="1 2">BC1</strain>
    </source>
</reference>
<keyword evidence="2" id="KW-1185">Reference proteome</keyword>
<evidence type="ECO:0000313" key="1">
    <source>
        <dbReference type="EMBL" id="AGK95226.1"/>
    </source>
</evidence>
<dbReference type="eggNOG" id="COG0846">
    <property type="taxonomic scope" value="Bacteria"/>
</dbReference>
<dbReference type="SUPFAM" id="SSF52467">
    <property type="entry name" value="DHS-like NAD/FAD-binding domain"/>
    <property type="match status" value="1"/>
</dbReference>
<dbReference type="InterPro" id="IPR029035">
    <property type="entry name" value="DHS-like_NAD/FAD-binding_dom"/>
</dbReference>